<dbReference type="RefSeq" id="WP_207831147.1">
    <property type="nucleotide sequence ID" value="NZ_CP088282.1"/>
</dbReference>
<comment type="caution">
    <text evidence="1">The sequence shown here is derived from an EMBL/GenBank/DDBJ whole genome shotgun (WGS) entry which is preliminary data.</text>
</comment>
<protein>
    <submittedName>
        <fullName evidence="1">Helix-turn-helix domain-containing protein</fullName>
    </submittedName>
</protein>
<evidence type="ECO:0000313" key="2">
    <source>
        <dbReference type="Proteomes" id="UP000692816"/>
    </source>
</evidence>
<dbReference type="Proteomes" id="UP000692816">
    <property type="component" value="Unassembled WGS sequence"/>
</dbReference>
<name>A0ABS3MBY5_9BRAD</name>
<accession>A0ABS3MBY5</accession>
<proteinExistence type="predicted"/>
<keyword evidence="2" id="KW-1185">Reference proteome</keyword>
<sequence length="784" mass="86449">MNKTPAIRPFVATMPIPRIDESLLGYMDRALQNTMIRNSRQALRMAGLDPDPNLPPNAAKLTEEAVVGLAALFKLDPEEVRRRWYRREHGSSASIAFFGTPIRAQYWESRSRRLSPRALAIDPYYRALWEIRCFGFDPETGEPLLEVCPVCGRRFGWTAMRGPTKCDHCTDSDGYPSTDLRDHPKPVIQFRDPEAIGFVVGLLHPDPQRRRAAMALVPEELAGATNGELFEAVMCMASALRPGASTKLTDAGRPLRAPDFAELSAEMLETAGRALIGGEGGFAALADRMRLSADERTASHGLYKELGPLAAMPLDRHLSPVIRRFANDAIARDLARTRDDGFVRRSVPRLADAQGGAWLTMDALSAELGLRKHALGRLAESGAVETRRADAEQSPVLMKIADVAPLAAVYKDAVTGRMVTALLRVPASAIEDLADRELIQRVERPAAAMLPRRPYYRESSAKAVLIAIRERAVPAAGEGRVKLIAAVRKLGRVAPWAAIVEGIVTGALRIQTEAPFGRDWRHAVSVDQSELESFLEQATRPATAGAQEAWLTRDQAAQMLGTDETAVWAMGRDGILPKRKGQVAMFARADVEAAAKRWIFGQEMSARTAFGNGRERNAWLRSVGIMPEFMLRDGRVSVYSRTQVEAALAVQPPKHDEVERPVRAGARVPADIKRQAVEAVRSGLAAYYVGKRLGIDPKSIIRWAQHFEKTGRIEPAGKLDPYADAIVAMIEADPARSTYALHRKFMEREKTNVAYTCFSSFITELGFVREPTTKRLQRTKAGPC</sequence>
<dbReference type="EMBL" id="JAGEPA010000001">
    <property type="protein sequence ID" value="MBO1428969.1"/>
    <property type="molecule type" value="Genomic_DNA"/>
</dbReference>
<reference evidence="1" key="1">
    <citation type="journal article" date="2021" name="Int. J. Syst. Evol. Microbiol.">
        <title>Bradyrhizobium septentrionale sp. nov. (sv. septentrionale) and Bradyrhizobium quebecense sp. nov. (sv. septentrionale) associated with legumes native to Canada possess rearranged symbiosis genes and numerous insertion sequences.</title>
        <authorList>
            <person name="Bromfield E.S.P."/>
            <person name="Cloutier S."/>
        </authorList>
    </citation>
    <scope>NUCLEOTIDE SEQUENCE</scope>
    <source>
        <strain evidence="1">12S5</strain>
    </source>
</reference>
<dbReference type="InterPro" id="IPR009057">
    <property type="entry name" value="Homeodomain-like_sf"/>
</dbReference>
<gene>
    <name evidence="1" type="ORF">J4P68_05935</name>
</gene>
<evidence type="ECO:0000313" key="1">
    <source>
        <dbReference type="EMBL" id="MBO1428969.1"/>
    </source>
</evidence>
<dbReference type="SUPFAM" id="SSF46689">
    <property type="entry name" value="Homeodomain-like"/>
    <property type="match status" value="1"/>
</dbReference>
<organism evidence="1 2">
    <name type="scientific">Bradyrhizobium quebecense</name>
    <dbReference type="NCBI Taxonomy" id="2748629"/>
    <lineage>
        <taxon>Bacteria</taxon>
        <taxon>Pseudomonadati</taxon>
        <taxon>Pseudomonadota</taxon>
        <taxon>Alphaproteobacteria</taxon>
        <taxon>Hyphomicrobiales</taxon>
        <taxon>Nitrobacteraceae</taxon>
        <taxon>Bradyrhizobium</taxon>
    </lineage>
</organism>